<dbReference type="InterPro" id="IPR036111">
    <property type="entry name" value="Mal/L-sulfo/L-lacto_DH-like_sf"/>
</dbReference>
<protein>
    <submittedName>
        <fullName evidence="2">3-dehydro-L-gulonate 2-dehydrogenase</fullName>
    </submittedName>
</protein>
<dbReference type="OrthoDB" id="9769447at2"/>
<reference evidence="2 3" key="1">
    <citation type="submission" date="2019-03" db="EMBL/GenBank/DDBJ databases">
        <title>Genomic Encyclopedia of Type Strains, Phase IV (KMG-IV): sequencing the most valuable type-strain genomes for metagenomic binning, comparative biology and taxonomic classification.</title>
        <authorList>
            <person name="Goeker M."/>
        </authorList>
    </citation>
    <scope>NUCLEOTIDE SEQUENCE [LARGE SCALE GENOMIC DNA]</scope>
    <source>
        <strain evidence="2 3">LX-B</strain>
    </source>
</reference>
<dbReference type="AlphaFoldDB" id="A0A4R1RFW5"/>
<dbReference type="InterPro" id="IPR043143">
    <property type="entry name" value="Mal/L-sulf/L-lact_DH-like_NADP"/>
</dbReference>
<dbReference type="InterPro" id="IPR043144">
    <property type="entry name" value="Mal/L-sulf/L-lact_DH-like_ah"/>
</dbReference>
<dbReference type="GO" id="GO:0016491">
    <property type="term" value="F:oxidoreductase activity"/>
    <property type="evidence" value="ECO:0007669"/>
    <property type="project" value="UniProtKB-KW"/>
</dbReference>
<dbReference type="RefSeq" id="WP_132015123.1">
    <property type="nucleotide sequence ID" value="NZ_SLUN01000018.1"/>
</dbReference>
<dbReference type="Gene3D" id="3.30.1370.60">
    <property type="entry name" value="Hypothetical oxidoreductase yiak, domain 2"/>
    <property type="match status" value="1"/>
</dbReference>
<evidence type="ECO:0000256" key="1">
    <source>
        <dbReference type="ARBA" id="ARBA00023002"/>
    </source>
</evidence>
<dbReference type="PANTHER" id="PTHR11091">
    <property type="entry name" value="OXIDOREDUCTASE-RELATED"/>
    <property type="match status" value="1"/>
</dbReference>
<dbReference type="NCBIfam" id="NF009750">
    <property type="entry name" value="PRK13260.1"/>
    <property type="match status" value="1"/>
</dbReference>
<organism evidence="2 3">
    <name type="scientific">Hydrogenispora ethanolica</name>
    <dbReference type="NCBI Taxonomy" id="1082276"/>
    <lineage>
        <taxon>Bacteria</taxon>
        <taxon>Bacillati</taxon>
        <taxon>Bacillota</taxon>
        <taxon>Hydrogenispora</taxon>
    </lineage>
</organism>
<name>A0A4R1RFW5_HYDET</name>
<keyword evidence="3" id="KW-1185">Reference proteome</keyword>
<evidence type="ECO:0000313" key="3">
    <source>
        <dbReference type="Proteomes" id="UP000295008"/>
    </source>
</evidence>
<dbReference type="Gene3D" id="1.10.1530.10">
    <property type="match status" value="1"/>
</dbReference>
<accession>A0A4R1RFW5</accession>
<keyword evidence="1" id="KW-0560">Oxidoreductase</keyword>
<dbReference type="SUPFAM" id="SSF89733">
    <property type="entry name" value="L-sulfolactate dehydrogenase-like"/>
    <property type="match status" value="1"/>
</dbReference>
<dbReference type="Pfam" id="PF02615">
    <property type="entry name" value="Ldh_2"/>
    <property type="match status" value="1"/>
</dbReference>
<comment type="caution">
    <text evidence="2">The sequence shown here is derived from an EMBL/GenBank/DDBJ whole genome shotgun (WGS) entry which is preliminary data.</text>
</comment>
<dbReference type="PANTHER" id="PTHR11091:SF3">
    <property type="entry name" value="2,3-DIKETO-L-GULONATE REDUCTASE"/>
    <property type="match status" value="1"/>
</dbReference>
<dbReference type="Proteomes" id="UP000295008">
    <property type="component" value="Unassembled WGS sequence"/>
</dbReference>
<proteinExistence type="predicted"/>
<dbReference type="InterPro" id="IPR003767">
    <property type="entry name" value="Malate/L-lactate_DH-like"/>
</dbReference>
<evidence type="ECO:0000313" key="2">
    <source>
        <dbReference type="EMBL" id="TCL64799.1"/>
    </source>
</evidence>
<sequence>MKRVNYAEMVEQLTRVLCRQGFEIERAGACAKIFADNSRDGVYSHGLNRFPRFIEYIQKGYIAMDAQPELVQRFGTWERWDGHLGPGSLNAQFAMNRAIQQARENGMGCVALKNTNHWMRGGTYGWQAAEAECIGICWSNTTPNMPVWGGRERRLGNNPLVLAVPRAAGHIVLDMALSQFSMGKVEIYQRRHEMLPFDGGFDKEGKITRDPEAISETLLGLPIGYWKGSGLSFLLDLVATVLSGGNSTAEIGRLESEYALSQVFLAFDLSVLPDPEAVRGTIMRLIDHIHQSEPLREGERIYYPGERTLQTRNENLEQGIPVDEAIWKQVLAM</sequence>
<gene>
    <name evidence="2" type="ORF">EDC14_101898</name>
</gene>
<dbReference type="EMBL" id="SLUN01000018">
    <property type="protein sequence ID" value="TCL64799.1"/>
    <property type="molecule type" value="Genomic_DNA"/>
</dbReference>